<name>A0AAW2RKZ0_9LAMI</name>
<organism evidence="1">
    <name type="scientific">Sesamum angustifolium</name>
    <dbReference type="NCBI Taxonomy" id="2727405"/>
    <lineage>
        <taxon>Eukaryota</taxon>
        <taxon>Viridiplantae</taxon>
        <taxon>Streptophyta</taxon>
        <taxon>Embryophyta</taxon>
        <taxon>Tracheophyta</taxon>
        <taxon>Spermatophyta</taxon>
        <taxon>Magnoliopsida</taxon>
        <taxon>eudicotyledons</taxon>
        <taxon>Gunneridae</taxon>
        <taxon>Pentapetalae</taxon>
        <taxon>asterids</taxon>
        <taxon>lamiids</taxon>
        <taxon>Lamiales</taxon>
        <taxon>Pedaliaceae</taxon>
        <taxon>Sesamum</taxon>
    </lineage>
</organism>
<evidence type="ECO:0000313" key="1">
    <source>
        <dbReference type="EMBL" id="KAL0380086.1"/>
    </source>
</evidence>
<sequence>MNCQFRFGSSERLCAPTYQINSEKRALCSEPSNETQVSTLPMNGAPTCVNISELGIPEDGERMIAELMSFYDNNLQDSSSSDSGHFDILVDQNPQPPTVQLQQDDNFFKQGSPETSTCQETTVPLSNSAFPSTEFQYDQACETSSYTGDLGEHIADFRLGSPFNFAPLDYSVDPLSKQEVSLWYL</sequence>
<protein>
    <submittedName>
        <fullName evidence="1">Uncharacterized protein</fullName>
    </submittedName>
</protein>
<reference evidence="1" key="1">
    <citation type="submission" date="2020-06" db="EMBL/GenBank/DDBJ databases">
        <authorList>
            <person name="Li T."/>
            <person name="Hu X."/>
            <person name="Zhang T."/>
            <person name="Song X."/>
            <person name="Zhang H."/>
            <person name="Dai N."/>
            <person name="Sheng W."/>
            <person name="Hou X."/>
            <person name="Wei L."/>
        </authorList>
    </citation>
    <scope>NUCLEOTIDE SEQUENCE</scope>
    <source>
        <strain evidence="1">G01</strain>
        <tissue evidence="1">Leaf</tissue>
    </source>
</reference>
<dbReference type="EMBL" id="JACGWK010000001">
    <property type="protein sequence ID" value="KAL0380086.1"/>
    <property type="molecule type" value="Genomic_DNA"/>
</dbReference>
<comment type="caution">
    <text evidence="1">The sequence shown here is derived from an EMBL/GenBank/DDBJ whole genome shotgun (WGS) entry which is preliminary data.</text>
</comment>
<proteinExistence type="predicted"/>
<reference evidence="1" key="2">
    <citation type="journal article" date="2024" name="Plant">
        <title>Genomic evolution and insights into agronomic trait innovations of Sesamum species.</title>
        <authorList>
            <person name="Miao H."/>
            <person name="Wang L."/>
            <person name="Qu L."/>
            <person name="Liu H."/>
            <person name="Sun Y."/>
            <person name="Le M."/>
            <person name="Wang Q."/>
            <person name="Wei S."/>
            <person name="Zheng Y."/>
            <person name="Lin W."/>
            <person name="Duan Y."/>
            <person name="Cao H."/>
            <person name="Xiong S."/>
            <person name="Wang X."/>
            <person name="Wei L."/>
            <person name="Li C."/>
            <person name="Ma Q."/>
            <person name="Ju M."/>
            <person name="Zhao R."/>
            <person name="Li G."/>
            <person name="Mu C."/>
            <person name="Tian Q."/>
            <person name="Mei H."/>
            <person name="Zhang T."/>
            <person name="Gao T."/>
            <person name="Zhang H."/>
        </authorList>
    </citation>
    <scope>NUCLEOTIDE SEQUENCE</scope>
    <source>
        <strain evidence="1">G01</strain>
    </source>
</reference>
<dbReference type="AlphaFoldDB" id="A0AAW2RKZ0"/>
<accession>A0AAW2RKZ0</accession>
<gene>
    <name evidence="1" type="ORF">Sangu_0072900</name>
</gene>